<reference evidence="1 2" key="1">
    <citation type="journal article" date="2019" name="Int. J. Syst. Evol. Microbiol.">
        <title>The Global Catalogue of Microorganisms (GCM) 10K type strain sequencing project: providing services to taxonomists for standard genome sequencing and annotation.</title>
        <authorList>
            <consortium name="The Broad Institute Genomics Platform"/>
            <consortium name="The Broad Institute Genome Sequencing Center for Infectious Disease"/>
            <person name="Wu L."/>
            <person name="Ma J."/>
        </authorList>
    </citation>
    <scope>NUCLEOTIDE SEQUENCE [LARGE SCALE GENOMIC DNA]</scope>
    <source>
        <strain evidence="1 2">JCM 3325</strain>
    </source>
</reference>
<organism evidence="1 2">
    <name type="scientific">Actinomadura vinacea</name>
    <dbReference type="NCBI Taxonomy" id="115336"/>
    <lineage>
        <taxon>Bacteria</taxon>
        <taxon>Bacillati</taxon>
        <taxon>Actinomycetota</taxon>
        <taxon>Actinomycetes</taxon>
        <taxon>Streptosporangiales</taxon>
        <taxon>Thermomonosporaceae</taxon>
        <taxon>Actinomadura</taxon>
    </lineage>
</organism>
<sequence>MYEITPQGRQALRTWLDEPGGGAGPVLELKALEDAPAAFERGEPSFAEAAQAA</sequence>
<accession>A0ABN3UVK2</accession>
<evidence type="ECO:0008006" key="3">
    <source>
        <dbReference type="Google" id="ProtNLM"/>
    </source>
</evidence>
<proteinExistence type="predicted"/>
<evidence type="ECO:0000313" key="2">
    <source>
        <dbReference type="Proteomes" id="UP001501231"/>
    </source>
</evidence>
<evidence type="ECO:0000313" key="1">
    <source>
        <dbReference type="EMBL" id="GAA2430400.1"/>
    </source>
</evidence>
<keyword evidence="2" id="KW-1185">Reference proteome</keyword>
<protein>
    <recommendedName>
        <fullName evidence="3">Transcriptional regulator</fullName>
    </recommendedName>
</protein>
<dbReference type="Proteomes" id="UP001501231">
    <property type="component" value="Unassembled WGS sequence"/>
</dbReference>
<name>A0ABN3UVK2_9ACTN</name>
<dbReference type="EMBL" id="BAAARW010000020">
    <property type="protein sequence ID" value="GAA2430400.1"/>
    <property type="molecule type" value="Genomic_DNA"/>
</dbReference>
<comment type="caution">
    <text evidence="1">The sequence shown here is derived from an EMBL/GenBank/DDBJ whole genome shotgun (WGS) entry which is preliminary data.</text>
</comment>
<gene>
    <name evidence="1" type="ORF">GCM10010191_49970</name>
</gene>